<dbReference type="Proteomes" id="UP000712281">
    <property type="component" value="Unassembled WGS sequence"/>
</dbReference>
<dbReference type="EMBL" id="QGKW02001940">
    <property type="protein sequence ID" value="KAF2555044.1"/>
    <property type="molecule type" value="Genomic_DNA"/>
</dbReference>
<name>A0A8S9HDJ9_BRACR</name>
<evidence type="ECO:0000313" key="2">
    <source>
        <dbReference type="Proteomes" id="UP000712281"/>
    </source>
</evidence>
<comment type="caution">
    <text evidence="1">The sequence shown here is derived from an EMBL/GenBank/DDBJ whole genome shotgun (WGS) entry which is preliminary data.</text>
</comment>
<proteinExistence type="predicted"/>
<gene>
    <name evidence="1" type="ORF">F2Q68_00017116</name>
</gene>
<reference evidence="1" key="1">
    <citation type="submission" date="2019-12" db="EMBL/GenBank/DDBJ databases">
        <title>Genome sequencing and annotation of Brassica cretica.</title>
        <authorList>
            <person name="Studholme D.J."/>
            <person name="Sarris P.F."/>
        </authorList>
    </citation>
    <scope>NUCLEOTIDE SEQUENCE</scope>
    <source>
        <strain evidence="1">PFS-001/15</strain>
        <tissue evidence="1">Leaf</tissue>
    </source>
</reference>
<sequence>MLCGSPETSEIATQRVWCRGTVRYQRRIGCLCGGTETFVLATQRVVVRGTETDCTSDAAVMYILMRKCVVQRVAVYYKRMGLSHTSLGNSPVPHPLFLSPFQLTGFQLDVGGMDDVTARQIAEVCISFVSRVQRLSACGCVALLPPPKPQAIAPGVFVLEIMWYEM</sequence>
<dbReference type="AlphaFoldDB" id="A0A8S9HDJ9"/>
<protein>
    <submittedName>
        <fullName evidence="1">Uncharacterized protein</fullName>
    </submittedName>
</protein>
<organism evidence="1 2">
    <name type="scientific">Brassica cretica</name>
    <name type="common">Mustard</name>
    <dbReference type="NCBI Taxonomy" id="69181"/>
    <lineage>
        <taxon>Eukaryota</taxon>
        <taxon>Viridiplantae</taxon>
        <taxon>Streptophyta</taxon>
        <taxon>Embryophyta</taxon>
        <taxon>Tracheophyta</taxon>
        <taxon>Spermatophyta</taxon>
        <taxon>Magnoliopsida</taxon>
        <taxon>eudicotyledons</taxon>
        <taxon>Gunneridae</taxon>
        <taxon>Pentapetalae</taxon>
        <taxon>rosids</taxon>
        <taxon>malvids</taxon>
        <taxon>Brassicales</taxon>
        <taxon>Brassicaceae</taxon>
        <taxon>Brassiceae</taxon>
        <taxon>Brassica</taxon>
    </lineage>
</organism>
<accession>A0A8S9HDJ9</accession>
<evidence type="ECO:0000313" key="1">
    <source>
        <dbReference type="EMBL" id="KAF2555044.1"/>
    </source>
</evidence>